<feature type="non-terminal residue" evidence="2">
    <location>
        <position position="1"/>
    </location>
</feature>
<evidence type="ECO:0000313" key="2">
    <source>
        <dbReference type="EMBL" id="KKN08607.1"/>
    </source>
</evidence>
<feature type="domain" description="NAD-dependent epimerase/dehydratase" evidence="1">
    <location>
        <begin position="1"/>
        <end position="137"/>
    </location>
</feature>
<name>A0A0F9N9M9_9ZZZZ</name>
<dbReference type="PANTHER" id="PTHR43245:SF13">
    <property type="entry name" value="UDP-D-APIOSE_UDP-D-XYLOSE SYNTHASE 2"/>
    <property type="match status" value="1"/>
</dbReference>
<evidence type="ECO:0000259" key="1">
    <source>
        <dbReference type="Pfam" id="PF01370"/>
    </source>
</evidence>
<dbReference type="EMBL" id="LAZR01004435">
    <property type="protein sequence ID" value="KKN08607.1"/>
    <property type="molecule type" value="Genomic_DNA"/>
</dbReference>
<dbReference type="InterPro" id="IPR050177">
    <property type="entry name" value="Lipid_A_modif_metabolic_enz"/>
</dbReference>
<comment type="caution">
    <text evidence="2">The sequence shown here is derived from an EMBL/GenBank/DDBJ whole genome shotgun (WGS) entry which is preliminary data.</text>
</comment>
<dbReference type="Gene3D" id="3.40.50.720">
    <property type="entry name" value="NAD(P)-binding Rossmann-like Domain"/>
    <property type="match status" value="1"/>
</dbReference>
<accession>A0A0F9N9M9</accession>
<protein>
    <recommendedName>
        <fullName evidence="1">NAD-dependent epimerase/dehydratase domain-containing protein</fullName>
    </recommendedName>
</protein>
<organism evidence="2">
    <name type="scientific">marine sediment metagenome</name>
    <dbReference type="NCBI Taxonomy" id="412755"/>
    <lineage>
        <taxon>unclassified sequences</taxon>
        <taxon>metagenomes</taxon>
        <taxon>ecological metagenomes</taxon>
    </lineage>
</organism>
<dbReference type="InterPro" id="IPR036291">
    <property type="entry name" value="NAD(P)-bd_dom_sf"/>
</dbReference>
<dbReference type="Pfam" id="PF01370">
    <property type="entry name" value="Epimerase"/>
    <property type="match status" value="1"/>
</dbReference>
<dbReference type="AlphaFoldDB" id="A0A0F9N9M9"/>
<sequence>ACVKNSIEQIIFPSSYLIYDAKIYLFKKENLNHDPIALTEESPINPRNITGVAKLYGERELEFFKEMGIISTSLRIFRVYGPKNQDIIDRWIRSLLMGEIISVYGKEQVFDYVHAKDCALGCLQAAMVQRNGIFNIGSGVPISMKNVLQILKKFFGTKFRSRPTESEELVNYEKSYANIIKSKKSLNFIPELSIEAGITLNIEKINAFIFLRRKNFGTKKNAVV</sequence>
<gene>
    <name evidence="2" type="ORF">LCGC14_1055080</name>
</gene>
<dbReference type="InterPro" id="IPR001509">
    <property type="entry name" value="Epimerase_deHydtase"/>
</dbReference>
<reference evidence="2" key="1">
    <citation type="journal article" date="2015" name="Nature">
        <title>Complex archaea that bridge the gap between prokaryotes and eukaryotes.</title>
        <authorList>
            <person name="Spang A."/>
            <person name="Saw J.H."/>
            <person name="Jorgensen S.L."/>
            <person name="Zaremba-Niedzwiedzka K."/>
            <person name="Martijn J."/>
            <person name="Lind A.E."/>
            <person name="van Eijk R."/>
            <person name="Schleper C."/>
            <person name="Guy L."/>
            <person name="Ettema T.J."/>
        </authorList>
    </citation>
    <scope>NUCLEOTIDE SEQUENCE</scope>
</reference>
<dbReference type="SUPFAM" id="SSF51735">
    <property type="entry name" value="NAD(P)-binding Rossmann-fold domains"/>
    <property type="match status" value="1"/>
</dbReference>
<dbReference type="PANTHER" id="PTHR43245">
    <property type="entry name" value="BIFUNCTIONAL POLYMYXIN RESISTANCE PROTEIN ARNA"/>
    <property type="match status" value="1"/>
</dbReference>
<proteinExistence type="predicted"/>